<name>A0ACA9MPI2_9GLOM</name>
<gene>
    <name evidence="1" type="ORF">ACOLOM_LOCUS6847</name>
</gene>
<dbReference type="EMBL" id="CAJVPT010014592">
    <property type="protein sequence ID" value="CAG8605798.1"/>
    <property type="molecule type" value="Genomic_DNA"/>
</dbReference>
<accession>A0ACA9MPI2</accession>
<protein>
    <submittedName>
        <fullName evidence="1">9794_t:CDS:1</fullName>
    </submittedName>
</protein>
<feature type="non-terminal residue" evidence="1">
    <location>
        <position position="1"/>
    </location>
</feature>
<dbReference type="Proteomes" id="UP000789525">
    <property type="component" value="Unassembled WGS sequence"/>
</dbReference>
<evidence type="ECO:0000313" key="2">
    <source>
        <dbReference type="Proteomes" id="UP000789525"/>
    </source>
</evidence>
<proteinExistence type="predicted"/>
<keyword evidence="2" id="KW-1185">Reference proteome</keyword>
<reference evidence="1" key="1">
    <citation type="submission" date="2021-06" db="EMBL/GenBank/DDBJ databases">
        <authorList>
            <person name="Kallberg Y."/>
            <person name="Tangrot J."/>
            <person name="Rosling A."/>
        </authorList>
    </citation>
    <scope>NUCLEOTIDE SEQUENCE</scope>
    <source>
        <strain evidence="1">CL356</strain>
    </source>
</reference>
<organism evidence="1 2">
    <name type="scientific">Acaulospora colombiana</name>
    <dbReference type="NCBI Taxonomy" id="27376"/>
    <lineage>
        <taxon>Eukaryota</taxon>
        <taxon>Fungi</taxon>
        <taxon>Fungi incertae sedis</taxon>
        <taxon>Mucoromycota</taxon>
        <taxon>Glomeromycotina</taxon>
        <taxon>Glomeromycetes</taxon>
        <taxon>Diversisporales</taxon>
        <taxon>Acaulosporaceae</taxon>
        <taxon>Acaulospora</taxon>
    </lineage>
</organism>
<comment type="caution">
    <text evidence="1">The sequence shown here is derived from an EMBL/GenBank/DDBJ whole genome shotgun (WGS) entry which is preliminary data.</text>
</comment>
<evidence type="ECO:0000313" key="1">
    <source>
        <dbReference type="EMBL" id="CAG8605798.1"/>
    </source>
</evidence>
<sequence>LIPTNFEQKMKPLTNDPRTTVPQTGNSLEWALDQQQQLLQDLTGELTGKPSSSSTGSNSPPFSMASTSPLELRDSPNRHNNSYNNVHLVGGHRRQNSASRNQPSSGDSYPPYSQSTTPRSRSFDPRVGHPYAYPLTVSASGLHGYAPRRRRTPQSDIMSQEERLESLWSAYGVGGSSHLGAGLTTQMESTNLSGDDWHGDFPSSVPFDGDIDASYYDHFTVDPRLRQPFDVHQPFMDSLFRSQDDHLHGMDSVMIDEINEPPEDSPANSEENRDTTLEVSSARRSTSADSNTTAAPATSQTKVEDDKEEEDKDAAADDGEQDGDDKTQTNKPSANNFVNKLHTMISDPGAADFIWWTELGTSAGEFSRSILGQHFKHNNVMSPSCTPLMEKLFLTIPKTPRNQKGVQPDAQKWEFSHPKFLRGRQDLLDDIKRKPVEPDPASARQRVELPSEVAAKLRQMSEEHEEVVKALHVERTRVAQLATIVKVLYDRLSLSAPRKQNAMDISGDSLVPSRNPSASSIGALRGRLPPAQPPTSTRNGRRTRSDLEGNMSNIANNPSIASAYRQDSSQGNATTVINNLAFGGQSLNQESASMLPLSGQTRNEISAFIR</sequence>